<evidence type="ECO:0000313" key="2">
    <source>
        <dbReference type="RefSeq" id="XP_010905286.1"/>
    </source>
</evidence>
<dbReference type="AlphaFoldDB" id="A0A6I9Q9Z2"/>
<evidence type="ECO:0000313" key="1">
    <source>
        <dbReference type="Proteomes" id="UP000504607"/>
    </source>
</evidence>
<dbReference type="PANTHER" id="PTHR33181:SF4">
    <property type="entry name" value="OVULE PROTEIN"/>
    <property type="match status" value="1"/>
</dbReference>
<reference evidence="2" key="1">
    <citation type="submission" date="2025-08" db="UniProtKB">
        <authorList>
            <consortium name="RefSeq"/>
        </authorList>
    </citation>
    <scope>IDENTIFICATION</scope>
</reference>
<sequence>MEWWDRVAFPMRRVWIGVTTRLGLRKTGLGRLRKEVSTCEYEDVHVMWELLRRTDAEVARMRPGEEGGREGAARVGCVRVGSASGAVQLLPGLLSLSHL</sequence>
<dbReference type="InParanoid" id="A0A6I9Q9Z2"/>
<keyword evidence="1" id="KW-1185">Reference proteome</keyword>
<protein>
    <submittedName>
        <fullName evidence="2">Uncharacterized protein LOC105032524</fullName>
    </submittedName>
</protein>
<dbReference type="Proteomes" id="UP000504607">
    <property type="component" value="Unplaced"/>
</dbReference>
<proteinExistence type="predicted"/>
<dbReference type="RefSeq" id="XP_010905286.1">
    <property type="nucleotide sequence ID" value="XM_010906984.3"/>
</dbReference>
<gene>
    <name evidence="2" type="primary">LOC105032524</name>
</gene>
<organism evidence="1 2">
    <name type="scientific">Elaeis guineensis var. tenera</name>
    <name type="common">Oil palm</name>
    <dbReference type="NCBI Taxonomy" id="51953"/>
    <lineage>
        <taxon>Eukaryota</taxon>
        <taxon>Viridiplantae</taxon>
        <taxon>Streptophyta</taxon>
        <taxon>Embryophyta</taxon>
        <taxon>Tracheophyta</taxon>
        <taxon>Spermatophyta</taxon>
        <taxon>Magnoliopsida</taxon>
        <taxon>Liliopsida</taxon>
        <taxon>Arecaceae</taxon>
        <taxon>Arecoideae</taxon>
        <taxon>Cocoseae</taxon>
        <taxon>Elaeidinae</taxon>
        <taxon>Elaeis</taxon>
    </lineage>
</organism>
<accession>A0A6I9Q9Z2</accession>
<dbReference type="PANTHER" id="PTHR33181">
    <property type="entry name" value="OS01G0778500 PROTEIN"/>
    <property type="match status" value="1"/>
</dbReference>
<dbReference type="FunCoup" id="A0A6I9Q9Z2">
    <property type="interactions" value="20"/>
</dbReference>
<name>A0A6I9Q9Z2_ELAGV</name>